<dbReference type="RefSeq" id="XP_030538759.1">
    <property type="nucleotide sequence ID" value="XM_030682899.2"/>
</dbReference>
<evidence type="ECO:0000313" key="8">
    <source>
        <dbReference type="Proteomes" id="UP000827889"/>
    </source>
</evidence>
<feature type="region of interest" description="Disordered" evidence="6">
    <location>
        <begin position="55"/>
        <end position="108"/>
    </location>
</feature>
<feature type="compositionally biased region" description="Basic residues" evidence="6">
    <location>
        <begin position="93"/>
        <end position="103"/>
    </location>
</feature>
<gene>
    <name evidence="9" type="primary">LOC115746916</name>
</gene>
<dbReference type="SMART" id="SM00774">
    <property type="entry name" value="WRKY"/>
    <property type="match status" value="1"/>
</dbReference>
<dbReference type="SUPFAM" id="SSF118290">
    <property type="entry name" value="WRKY DNA-binding domain"/>
    <property type="match status" value="1"/>
</dbReference>
<dbReference type="GeneID" id="115746916"/>
<keyword evidence="8" id="KW-1185">Reference proteome</keyword>
<dbReference type="InterPro" id="IPR036576">
    <property type="entry name" value="WRKY_dom_sf"/>
</dbReference>
<dbReference type="Gene3D" id="2.20.25.80">
    <property type="entry name" value="WRKY domain"/>
    <property type="match status" value="1"/>
</dbReference>
<keyword evidence="3" id="KW-0238">DNA-binding</keyword>
<keyword evidence="2" id="KW-0805">Transcription regulation</keyword>
<dbReference type="GO" id="GO:0005634">
    <property type="term" value="C:nucleus"/>
    <property type="evidence" value="ECO:0007669"/>
    <property type="project" value="UniProtKB-SubCell"/>
</dbReference>
<feature type="domain" description="WRKY" evidence="7">
    <location>
        <begin position="111"/>
        <end position="174"/>
    </location>
</feature>
<evidence type="ECO:0000259" key="7">
    <source>
        <dbReference type="PROSITE" id="PS50811"/>
    </source>
</evidence>
<proteinExistence type="predicted"/>
<accession>A0A8B8PVF3</accession>
<dbReference type="KEGG" id="rarg:115746916"/>
<dbReference type="GO" id="GO:0003700">
    <property type="term" value="F:DNA-binding transcription factor activity"/>
    <property type="evidence" value="ECO:0007669"/>
    <property type="project" value="InterPro"/>
</dbReference>
<evidence type="ECO:0000313" key="9">
    <source>
        <dbReference type="RefSeq" id="XP_030538759.1"/>
    </source>
</evidence>
<evidence type="ECO:0000256" key="2">
    <source>
        <dbReference type="ARBA" id="ARBA00023015"/>
    </source>
</evidence>
<evidence type="ECO:0000256" key="5">
    <source>
        <dbReference type="ARBA" id="ARBA00023242"/>
    </source>
</evidence>
<dbReference type="PANTHER" id="PTHR31282">
    <property type="entry name" value="WRKY TRANSCRIPTION FACTOR 21-RELATED"/>
    <property type="match status" value="1"/>
</dbReference>
<dbReference type="Pfam" id="PF03106">
    <property type="entry name" value="WRKY"/>
    <property type="match status" value="1"/>
</dbReference>
<evidence type="ECO:0000256" key="3">
    <source>
        <dbReference type="ARBA" id="ARBA00023125"/>
    </source>
</evidence>
<protein>
    <submittedName>
        <fullName evidence="9">Probable WRKY transcription factor 70</fullName>
    </submittedName>
</protein>
<dbReference type="GO" id="GO:0043565">
    <property type="term" value="F:sequence-specific DNA binding"/>
    <property type="evidence" value="ECO:0007669"/>
    <property type="project" value="InterPro"/>
</dbReference>
<dbReference type="InterPro" id="IPR003657">
    <property type="entry name" value="WRKY_dom"/>
</dbReference>
<name>A0A8B8PVF3_9MYRT</name>
<dbReference type="Proteomes" id="UP000827889">
    <property type="component" value="Chromosome 7"/>
</dbReference>
<keyword evidence="4" id="KW-0804">Transcription</keyword>
<dbReference type="InterPro" id="IPR044810">
    <property type="entry name" value="WRKY_plant"/>
</dbReference>
<dbReference type="PROSITE" id="PS50811">
    <property type="entry name" value="WRKY"/>
    <property type="match status" value="1"/>
</dbReference>
<comment type="subcellular location">
    <subcellularLocation>
        <location evidence="1">Nucleus</location>
    </subcellularLocation>
</comment>
<sequence>MEDSSFGHRKVEAMKELVRGQDLAKQLLNAMSRGGSPSPSAEDVADELVASFANALSRLGHSEPDDRSQVSDGPDDRTTTGSQDSSEESSRRKDGRGRYKRRRGSDSWSRISTALTDDGHAWRKYGQKSILNTDFPRSYYRCTHKFEQKCQATKQVQMISKDPPMYQTTYYGVHTCKNLLNSPQIIFDPEDEDAKNLVSFGSNASSSQNNPFFSSLSFGSLKEEHGQEETVPGGDHALLSTQSPPSDCNFLAEYWATEVDQVEDFMHYGLY</sequence>
<evidence type="ECO:0000256" key="1">
    <source>
        <dbReference type="ARBA" id="ARBA00004123"/>
    </source>
</evidence>
<organism evidence="8 9">
    <name type="scientific">Rhodamnia argentea</name>
    <dbReference type="NCBI Taxonomy" id="178133"/>
    <lineage>
        <taxon>Eukaryota</taxon>
        <taxon>Viridiplantae</taxon>
        <taxon>Streptophyta</taxon>
        <taxon>Embryophyta</taxon>
        <taxon>Tracheophyta</taxon>
        <taxon>Spermatophyta</taxon>
        <taxon>Magnoliopsida</taxon>
        <taxon>eudicotyledons</taxon>
        <taxon>Gunneridae</taxon>
        <taxon>Pentapetalae</taxon>
        <taxon>rosids</taxon>
        <taxon>malvids</taxon>
        <taxon>Myrtales</taxon>
        <taxon>Myrtaceae</taxon>
        <taxon>Myrtoideae</taxon>
        <taxon>Myrteae</taxon>
        <taxon>Australasian group</taxon>
        <taxon>Rhodamnia</taxon>
    </lineage>
</organism>
<feature type="region of interest" description="Disordered" evidence="6">
    <location>
        <begin position="28"/>
        <end position="47"/>
    </location>
</feature>
<dbReference type="AlphaFoldDB" id="A0A8B8PVF3"/>
<keyword evidence="5" id="KW-0539">Nucleus</keyword>
<dbReference type="OrthoDB" id="2021064at2759"/>
<evidence type="ECO:0000256" key="6">
    <source>
        <dbReference type="SAM" id="MobiDB-lite"/>
    </source>
</evidence>
<reference evidence="9" key="1">
    <citation type="submission" date="2025-08" db="UniProtKB">
        <authorList>
            <consortium name="RefSeq"/>
        </authorList>
    </citation>
    <scope>IDENTIFICATION</scope>
    <source>
        <tissue evidence="9">Leaf</tissue>
    </source>
</reference>
<feature type="compositionally biased region" description="Basic and acidic residues" evidence="6">
    <location>
        <begin position="60"/>
        <end position="78"/>
    </location>
</feature>
<evidence type="ECO:0000256" key="4">
    <source>
        <dbReference type="ARBA" id="ARBA00023163"/>
    </source>
</evidence>